<evidence type="ECO:0008006" key="4">
    <source>
        <dbReference type="Google" id="ProtNLM"/>
    </source>
</evidence>
<evidence type="ECO:0000256" key="1">
    <source>
        <dbReference type="SAM" id="SignalP"/>
    </source>
</evidence>
<keyword evidence="1" id="KW-0732">Signal</keyword>
<feature type="signal peptide" evidence="1">
    <location>
        <begin position="1"/>
        <end position="21"/>
    </location>
</feature>
<dbReference type="Proteomes" id="UP000070107">
    <property type="component" value="Unassembled WGS sequence"/>
</dbReference>
<evidence type="ECO:0000313" key="3">
    <source>
        <dbReference type="Proteomes" id="UP000070107"/>
    </source>
</evidence>
<keyword evidence="3" id="KW-1185">Reference proteome</keyword>
<reference evidence="2 3" key="1">
    <citation type="submission" date="2015-11" db="EMBL/GenBank/DDBJ databases">
        <title>Draft genome sequence of Paramesorhizobium deserti A-3-E, a strain highly resistant to diverse beta-lactam antibiotics.</title>
        <authorList>
            <person name="Lv R."/>
            <person name="Yang X."/>
            <person name="Fang N."/>
            <person name="Guo J."/>
            <person name="Luo X."/>
            <person name="Peng F."/>
            <person name="Yang R."/>
            <person name="Cui Y."/>
            <person name="Fang C."/>
            <person name="Song Y."/>
        </authorList>
    </citation>
    <scope>NUCLEOTIDE SEQUENCE [LARGE SCALE GENOMIC DNA]</scope>
    <source>
        <strain evidence="2 3">A-3-E</strain>
    </source>
</reference>
<accession>A0A135HWA6</accession>
<organism evidence="2 3">
    <name type="scientific">Paramesorhizobium deserti</name>
    <dbReference type="NCBI Taxonomy" id="1494590"/>
    <lineage>
        <taxon>Bacteria</taxon>
        <taxon>Pseudomonadati</taxon>
        <taxon>Pseudomonadota</taxon>
        <taxon>Alphaproteobacteria</taxon>
        <taxon>Hyphomicrobiales</taxon>
        <taxon>Phyllobacteriaceae</taxon>
        <taxon>Paramesorhizobium</taxon>
    </lineage>
</organism>
<dbReference type="OrthoDB" id="8419513at2"/>
<dbReference type="RefSeq" id="WP_068881662.1">
    <property type="nucleotide sequence ID" value="NZ_LNTU01000012.1"/>
</dbReference>
<dbReference type="AlphaFoldDB" id="A0A135HWA6"/>
<gene>
    <name evidence="2" type="ORF">ATN84_08870</name>
</gene>
<feature type="chain" id="PRO_5007465415" description="Lipoprotein" evidence="1">
    <location>
        <begin position="22"/>
        <end position="138"/>
    </location>
</feature>
<protein>
    <recommendedName>
        <fullName evidence="4">Lipoprotein</fullName>
    </recommendedName>
</protein>
<comment type="caution">
    <text evidence="2">The sequence shown here is derived from an EMBL/GenBank/DDBJ whole genome shotgun (WGS) entry which is preliminary data.</text>
</comment>
<sequence length="138" mass="14467">MKRASLVIAALAMLVPLVACQSDSKPGPGALALSSENTALATMERVALSANSCWFKSKDPTFRPYRLAPELNSFSGRPRILVVPARNPGDRPLLVVQAEGHPAKVEAFGPLMHQSGGNRIASDIRRWSAGGSGCSGAG</sequence>
<proteinExistence type="predicted"/>
<name>A0A135HWA6_9HYPH</name>
<dbReference type="EMBL" id="LNTU01000012">
    <property type="protein sequence ID" value="KXF77476.1"/>
    <property type="molecule type" value="Genomic_DNA"/>
</dbReference>
<evidence type="ECO:0000313" key="2">
    <source>
        <dbReference type="EMBL" id="KXF77476.1"/>
    </source>
</evidence>
<dbReference type="STRING" id="1494590.ATN84_08870"/>